<dbReference type="KEGG" id="scor:J3U87_06260"/>
<evidence type="ECO:0000256" key="3">
    <source>
        <dbReference type="ARBA" id="ARBA00019371"/>
    </source>
</evidence>
<feature type="domain" description="Tryptophan synthase beta chain-like PALP" evidence="10">
    <location>
        <begin position="9"/>
        <end position="292"/>
    </location>
</feature>
<keyword evidence="12" id="KW-1185">Reference proteome</keyword>
<keyword evidence="5" id="KW-0808">Transferase</keyword>
<name>A0A8A4TQ16_SULCO</name>
<dbReference type="GO" id="GO:0006535">
    <property type="term" value="P:cysteine biosynthetic process from serine"/>
    <property type="evidence" value="ECO:0007669"/>
    <property type="project" value="InterPro"/>
</dbReference>
<proteinExistence type="inferred from homology"/>
<dbReference type="PANTHER" id="PTHR10314">
    <property type="entry name" value="CYSTATHIONINE BETA-SYNTHASE"/>
    <property type="match status" value="1"/>
</dbReference>
<dbReference type="CDD" id="cd01561">
    <property type="entry name" value="CBS_like"/>
    <property type="match status" value="1"/>
</dbReference>
<dbReference type="Proteomes" id="UP000663929">
    <property type="component" value="Chromosome"/>
</dbReference>
<comment type="similarity">
    <text evidence="2">Belongs to the cysteine synthase/cystathionine beta-synthase family.</text>
</comment>
<reference evidence="11" key="1">
    <citation type="submission" date="2021-03" db="EMBL/GenBank/DDBJ databases">
        <title>Acanthopleuribacteraceae sp. M133.</title>
        <authorList>
            <person name="Wang G."/>
        </authorList>
    </citation>
    <scope>NUCLEOTIDE SEQUENCE</scope>
    <source>
        <strain evidence="11">M133</strain>
    </source>
</reference>
<dbReference type="FunFam" id="3.40.50.1100:FF:000118">
    <property type="entry name" value="Related to CYS4-cystathionine beta-synthase"/>
    <property type="match status" value="1"/>
</dbReference>
<dbReference type="InterPro" id="IPR050214">
    <property type="entry name" value="Cys_Synth/Cystath_Beta-Synth"/>
</dbReference>
<evidence type="ECO:0000256" key="9">
    <source>
        <dbReference type="ARBA" id="ARBA00033075"/>
    </source>
</evidence>
<evidence type="ECO:0000259" key="10">
    <source>
        <dbReference type="Pfam" id="PF00291"/>
    </source>
</evidence>
<dbReference type="AlphaFoldDB" id="A0A8A4TQ16"/>
<dbReference type="PROSITE" id="PS00901">
    <property type="entry name" value="CYS_SYNTHASE"/>
    <property type="match status" value="1"/>
</dbReference>
<dbReference type="InterPro" id="IPR036052">
    <property type="entry name" value="TrpB-like_PALP_sf"/>
</dbReference>
<evidence type="ECO:0000256" key="2">
    <source>
        <dbReference type="ARBA" id="ARBA00007103"/>
    </source>
</evidence>
<dbReference type="EMBL" id="CP071793">
    <property type="protein sequence ID" value="QTD52059.1"/>
    <property type="molecule type" value="Genomic_DNA"/>
</dbReference>
<dbReference type="Pfam" id="PF00291">
    <property type="entry name" value="PALP"/>
    <property type="match status" value="1"/>
</dbReference>
<keyword evidence="7" id="KW-0198">Cysteine biosynthesis</keyword>
<comment type="cofactor">
    <cofactor evidence="1">
        <name>pyridoxal 5'-phosphate</name>
        <dbReference type="ChEBI" id="CHEBI:597326"/>
    </cofactor>
</comment>
<dbReference type="Gene3D" id="3.40.50.1100">
    <property type="match status" value="2"/>
</dbReference>
<evidence type="ECO:0000313" key="12">
    <source>
        <dbReference type="Proteomes" id="UP000663929"/>
    </source>
</evidence>
<accession>A0A8A4TQ16</accession>
<evidence type="ECO:0000256" key="1">
    <source>
        <dbReference type="ARBA" id="ARBA00001933"/>
    </source>
</evidence>
<dbReference type="InterPro" id="IPR001926">
    <property type="entry name" value="TrpB-like_PALP"/>
</dbReference>
<evidence type="ECO:0000256" key="4">
    <source>
        <dbReference type="ARBA" id="ARBA00022605"/>
    </source>
</evidence>
<evidence type="ECO:0000256" key="7">
    <source>
        <dbReference type="ARBA" id="ARBA00023192"/>
    </source>
</evidence>
<gene>
    <name evidence="11" type="ORF">J3U87_06260</name>
</gene>
<dbReference type="GO" id="GO:0016765">
    <property type="term" value="F:transferase activity, transferring alkyl or aryl (other than methyl) groups"/>
    <property type="evidence" value="ECO:0007669"/>
    <property type="project" value="UniProtKB-ARBA"/>
</dbReference>
<keyword evidence="4" id="KW-0028">Amino-acid biosynthesis</keyword>
<dbReference type="InterPro" id="IPR001216">
    <property type="entry name" value="P-phosphate_BS"/>
</dbReference>
<dbReference type="FunFam" id="3.40.50.1100:FF:000016">
    <property type="entry name" value="Cysteine synthase A"/>
    <property type="match status" value="1"/>
</dbReference>
<sequence length="317" mass="34065">MKITSSLLELIGNTPLLDISAAVPEGGAKLYTKLEHLNPGGSIKDRPALAMIKAAEEAGLLRPGMTIVEATAGNTGIGLALVGNLRGYRTVFFVPDRMSHEKIVMMRLYGAEVHLIDRVDGMTGCIRQVKAYAEEHGNCFIPLQFENPANPAQAEDILGPEIYEQLGAYPDGIAIGAGTGGTFTGVARWLKKGNANARCWLVQPVGSVFCGEPRTEYLIEGIGNSFIPDTLDLNLADRILDIPDQQSFYRCKQMAKATGLLIGGSSGANADAAIKLCMELGKGKTVVTVFPDAIERYASKEWVKNLVKGEQTHGIFN</sequence>
<keyword evidence="6" id="KW-0663">Pyridoxal phosphate</keyword>
<evidence type="ECO:0000256" key="5">
    <source>
        <dbReference type="ARBA" id="ARBA00022679"/>
    </source>
</evidence>
<dbReference type="RefSeq" id="WP_237382169.1">
    <property type="nucleotide sequence ID" value="NZ_CP071793.1"/>
</dbReference>
<dbReference type="SUPFAM" id="SSF53686">
    <property type="entry name" value="Tryptophan synthase beta subunit-like PLP-dependent enzymes"/>
    <property type="match status" value="1"/>
</dbReference>
<evidence type="ECO:0000313" key="11">
    <source>
        <dbReference type="EMBL" id="QTD52059.1"/>
    </source>
</evidence>
<evidence type="ECO:0000256" key="8">
    <source>
        <dbReference type="ARBA" id="ARBA00030296"/>
    </source>
</evidence>
<protein>
    <recommendedName>
        <fullName evidence="3">Cysteine synthase</fullName>
    </recommendedName>
    <alternativeName>
        <fullName evidence="8">O-acetylserine (thiol)-lyase</fullName>
    </alternativeName>
    <alternativeName>
        <fullName evidence="9">O-acetylserine sulfhydrylase</fullName>
    </alternativeName>
</protein>
<organism evidence="11 12">
    <name type="scientific">Sulfidibacter corallicola</name>
    <dbReference type="NCBI Taxonomy" id="2818388"/>
    <lineage>
        <taxon>Bacteria</taxon>
        <taxon>Pseudomonadati</taxon>
        <taxon>Acidobacteriota</taxon>
        <taxon>Holophagae</taxon>
        <taxon>Acanthopleuribacterales</taxon>
        <taxon>Acanthopleuribacteraceae</taxon>
        <taxon>Sulfidibacter</taxon>
    </lineage>
</organism>
<evidence type="ECO:0000256" key="6">
    <source>
        <dbReference type="ARBA" id="ARBA00022898"/>
    </source>
</evidence>